<evidence type="ECO:0000313" key="3">
    <source>
        <dbReference type="Proteomes" id="UP000314294"/>
    </source>
</evidence>
<accession>A0A4Z2IU81</accession>
<dbReference type="Proteomes" id="UP000314294">
    <property type="component" value="Unassembled WGS sequence"/>
</dbReference>
<feature type="region of interest" description="Disordered" evidence="1">
    <location>
        <begin position="38"/>
        <end position="58"/>
    </location>
</feature>
<gene>
    <name evidence="2" type="ORF">EYF80_008014</name>
</gene>
<reference evidence="2 3" key="1">
    <citation type="submission" date="2019-03" db="EMBL/GenBank/DDBJ databases">
        <title>First draft genome of Liparis tanakae, snailfish: a comprehensive survey of snailfish specific genes.</title>
        <authorList>
            <person name="Kim W."/>
            <person name="Song I."/>
            <person name="Jeong J.-H."/>
            <person name="Kim D."/>
            <person name="Kim S."/>
            <person name="Ryu S."/>
            <person name="Song J.Y."/>
            <person name="Lee S.K."/>
        </authorList>
    </citation>
    <scope>NUCLEOTIDE SEQUENCE [LARGE SCALE GENOMIC DNA]</scope>
    <source>
        <tissue evidence="2">Muscle</tissue>
    </source>
</reference>
<comment type="caution">
    <text evidence="2">The sequence shown here is derived from an EMBL/GenBank/DDBJ whole genome shotgun (WGS) entry which is preliminary data.</text>
</comment>
<protein>
    <submittedName>
        <fullName evidence="2">Uncharacterized protein</fullName>
    </submittedName>
</protein>
<keyword evidence="3" id="KW-1185">Reference proteome</keyword>
<evidence type="ECO:0000313" key="2">
    <source>
        <dbReference type="EMBL" id="TNN81569.1"/>
    </source>
</evidence>
<dbReference type="AlphaFoldDB" id="A0A4Z2IU81"/>
<dbReference type="EMBL" id="SRLO01000045">
    <property type="protein sequence ID" value="TNN81569.1"/>
    <property type="molecule type" value="Genomic_DNA"/>
</dbReference>
<evidence type="ECO:0000256" key="1">
    <source>
        <dbReference type="SAM" id="MobiDB-lite"/>
    </source>
</evidence>
<sequence>MMRCRRRAWASSRRAVRDTVDAVFLQFDLSEEPGAENYRWAPAGTTNPFPQRSEAKRVPNSHVSLATNYYTQREECVKIWQD</sequence>
<name>A0A4Z2IU81_9TELE</name>
<organism evidence="2 3">
    <name type="scientific">Liparis tanakae</name>
    <name type="common">Tanaka's snailfish</name>
    <dbReference type="NCBI Taxonomy" id="230148"/>
    <lineage>
        <taxon>Eukaryota</taxon>
        <taxon>Metazoa</taxon>
        <taxon>Chordata</taxon>
        <taxon>Craniata</taxon>
        <taxon>Vertebrata</taxon>
        <taxon>Euteleostomi</taxon>
        <taxon>Actinopterygii</taxon>
        <taxon>Neopterygii</taxon>
        <taxon>Teleostei</taxon>
        <taxon>Neoteleostei</taxon>
        <taxon>Acanthomorphata</taxon>
        <taxon>Eupercaria</taxon>
        <taxon>Perciformes</taxon>
        <taxon>Cottioidei</taxon>
        <taxon>Cottales</taxon>
        <taxon>Liparidae</taxon>
        <taxon>Liparis</taxon>
    </lineage>
</organism>
<proteinExistence type="predicted"/>